<name>E3J1T6_PSEI1</name>
<dbReference type="InterPro" id="IPR036513">
    <property type="entry name" value="STAS_dom_sf"/>
</dbReference>
<dbReference type="Proteomes" id="UP000002484">
    <property type="component" value="Chromosome"/>
</dbReference>
<protein>
    <recommendedName>
        <fullName evidence="2">STAS domain-containing protein</fullName>
    </recommendedName>
</protein>
<dbReference type="RefSeq" id="WP_013426012.1">
    <property type="nucleotide sequence ID" value="NC_014666.1"/>
</dbReference>
<evidence type="ECO:0000259" key="2">
    <source>
        <dbReference type="PROSITE" id="PS50801"/>
    </source>
</evidence>
<dbReference type="InParanoid" id="E3J1T6"/>
<dbReference type="KEGG" id="fri:FraEuI1c_4904"/>
<dbReference type="HOGENOM" id="CLU_1728714_0_0_11"/>
<dbReference type="Gene3D" id="3.30.750.24">
    <property type="entry name" value="STAS domain"/>
    <property type="match status" value="1"/>
</dbReference>
<feature type="domain" description="STAS" evidence="2">
    <location>
        <begin position="55"/>
        <end position="151"/>
    </location>
</feature>
<feature type="compositionally biased region" description="Basic and acidic residues" evidence="1">
    <location>
        <begin position="20"/>
        <end position="29"/>
    </location>
</feature>
<sequence length="151" mass="15890">MPDVRVESEHDDLADPAGDQTDHDRPDEALPGFDAERLEIQTGAMRVAATFEPPILSIDGDIDASVLPALVGTLAKVAHHGRGDVRVDLGRLRRVDVGGLRALVASAGNLHRDGRGLVLHAVAPWLLGLLIVTGWDDAPGLRLVAGPVPTG</sequence>
<keyword evidence="4" id="KW-1185">Reference proteome</keyword>
<dbReference type="OrthoDB" id="116243at2"/>
<evidence type="ECO:0000313" key="4">
    <source>
        <dbReference type="Proteomes" id="UP000002484"/>
    </source>
</evidence>
<feature type="compositionally biased region" description="Basic and acidic residues" evidence="1">
    <location>
        <begin position="1"/>
        <end position="13"/>
    </location>
</feature>
<feature type="region of interest" description="Disordered" evidence="1">
    <location>
        <begin position="1"/>
        <end position="29"/>
    </location>
</feature>
<gene>
    <name evidence="3" type="ordered locus">FraEuI1c_4904</name>
</gene>
<dbReference type="AlphaFoldDB" id="E3J1T6"/>
<dbReference type="PROSITE" id="PS50801">
    <property type="entry name" value="STAS"/>
    <property type="match status" value="1"/>
</dbReference>
<dbReference type="InterPro" id="IPR002645">
    <property type="entry name" value="STAS_dom"/>
</dbReference>
<organism evidence="3 4">
    <name type="scientific">Pseudofrankia inefficax (strain DSM 45817 / CECT 9037 / DDB 130130 / EuI1c)</name>
    <name type="common">Frankia inefficax</name>
    <dbReference type="NCBI Taxonomy" id="298654"/>
    <lineage>
        <taxon>Bacteria</taxon>
        <taxon>Bacillati</taxon>
        <taxon>Actinomycetota</taxon>
        <taxon>Actinomycetes</taxon>
        <taxon>Frankiales</taxon>
        <taxon>Frankiaceae</taxon>
        <taxon>Pseudofrankia</taxon>
    </lineage>
</organism>
<proteinExistence type="predicted"/>
<dbReference type="EMBL" id="CP002299">
    <property type="protein sequence ID" value="ADP82894.1"/>
    <property type="molecule type" value="Genomic_DNA"/>
</dbReference>
<dbReference type="STRING" id="298654.FraEuI1c_4904"/>
<dbReference type="Pfam" id="PF13466">
    <property type="entry name" value="STAS_2"/>
    <property type="match status" value="1"/>
</dbReference>
<reference evidence="3 4" key="1">
    <citation type="submission" date="2010-10" db="EMBL/GenBank/DDBJ databases">
        <title>Complete sequence of Frankia sp. EuI1c.</title>
        <authorList>
            <consortium name="US DOE Joint Genome Institute"/>
            <person name="Lucas S."/>
            <person name="Copeland A."/>
            <person name="Lapidus A."/>
            <person name="Cheng J.-F."/>
            <person name="Bruce D."/>
            <person name="Goodwin L."/>
            <person name="Pitluck S."/>
            <person name="Chertkov O."/>
            <person name="Detter J.C."/>
            <person name="Han C."/>
            <person name="Tapia R."/>
            <person name="Land M."/>
            <person name="Hauser L."/>
            <person name="Jeffries C."/>
            <person name="Kyrpides N."/>
            <person name="Ivanova N."/>
            <person name="Mikhailova N."/>
            <person name="Beauchemin N."/>
            <person name="Sen A."/>
            <person name="Sur S.A."/>
            <person name="Gtari M."/>
            <person name="Wall L."/>
            <person name="Tisa L."/>
            <person name="Woyke T."/>
        </authorList>
    </citation>
    <scope>NUCLEOTIDE SEQUENCE [LARGE SCALE GENOMIC DNA]</scope>
    <source>
        <strain evidence="4">DSM 45817 / CECT 9037 / EuI1c</strain>
    </source>
</reference>
<evidence type="ECO:0000256" key="1">
    <source>
        <dbReference type="SAM" id="MobiDB-lite"/>
    </source>
</evidence>
<dbReference type="CDD" id="cd07043">
    <property type="entry name" value="STAS_anti-anti-sigma_factors"/>
    <property type="match status" value="1"/>
</dbReference>
<accession>E3J1T6</accession>
<evidence type="ECO:0000313" key="3">
    <source>
        <dbReference type="EMBL" id="ADP82894.1"/>
    </source>
</evidence>
<dbReference type="SUPFAM" id="SSF52091">
    <property type="entry name" value="SpoIIaa-like"/>
    <property type="match status" value="1"/>
</dbReference>
<dbReference type="InterPro" id="IPR058548">
    <property type="entry name" value="MlaB-like_STAS"/>
</dbReference>